<dbReference type="InterPro" id="IPR008756">
    <property type="entry name" value="Peptidase_M56"/>
</dbReference>
<evidence type="ECO:0000313" key="3">
    <source>
        <dbReference type="EMBL" id="EOW80512.1"/>
    </source>
</evidence>
<dbReference type="EMBL" id="ASWJ01000008">
    <property type="protein sequence ID" value="EOW80512.1"/>
    <property type="molecule type" value="Genomic_DNA"/>
</dbReference>
<dbReference type="RefSeq" id="WP_016183211.1">
    <property type="nucleotide sequence ID" value="NZ_JXKI01000001.1"/>
</dbReference>
<feature type="transmembrane region" description="Helical" evidence="1">
    <location>
        <begin position="84"/>
        <end position="107"/>
    </location>
</feature>
<sequence>MIISVPAILSSLLIATILILVLFGIHTVNRLGFAVKFEYLLFVSLLIILRLMIPFEWSWTHTIYSEKLLPPITNITYIQLANHIYVYHLLLLIWFFGSIGFLFKFLVKAIKLNYLGDFTKNYKEELQEKYAYLKLEKIKGIYFIEGLSTPLVTNPLQPEIFLPRYSYTQEELNYILKHEVQHIKNNDLYFKLVLQLLVCIYWWFLPIYLLVSMINYLLELRVDYQVNSKHSEVEILAYFQTLTSTALRLARFPALTNLLASSQFTMRKESLLKKRVLFYFEAQKRQKQKLLFIIPLIVTFIALPTFMFEPDSIDEHTKATTLSEEQVIQNYYILDKKNGEHWFYEKKTNKQTARIRKSSYFYNKLEHRKEQ</sequence>
<dbReference type="CDD" id="cd07341">
    <property type="entry name" value="M56_BlaR1_MecR1_like"/>
    <property type="match status" value="1"/>
</dbReference>
<feature type="transmembrane region" description="Helical" evidence="1">
    <location>
        <begin position="37"/>
        <end position="55"/>
    </location>
</feature>
<keyword evidence="4" id="KW-1185">Reference proteome</keyword>
<accession>S0KLT1</accession>
<dbReference type="PATRIC" id="fig|1121865.3.peg.1039"/>
<feature type="transmembrane region" description="Helical" evidence="1">
    <location>
        <begin position="6"/>
        <end position="25"/>
    </location>
</feature>
<evidence type="ECO:0000313" key="4">
    <source>
        <dbReference type="Proteomes" id="UP000014113"/>
    </source>
</evidence>
<keyword evidence="1" id="KW-0472">Membrane</keyword>
<protein>
    <recommendedName>
        <fullName evidence="2">Peptidase M56 domain-containing protein</fullName>
    </recommendedName>
</protein>
<feature type="transmembrane region" description="Helical" evidence="1">
    <location>
        <begin position="192"/>
        <end position="218"/>
    </location>
</feature>
<gene>
    <name evidence="3" type="ORF">I568_01689</name>
</gene>
<keyword evidence="1" id="KW-1133">Transmembrane helix</keyword>
<reference evidence="3 4" key="1">
    <citation type="submission" date="2013-03" db="EMBL/GenBank/DDBJ databases">
        <title>The Genome Sequence of Enterococcus columbae ATCC_51263 (PacBio/Illumina hybrid assembly).</title>
        <authorList>
            <consortium name="The Broad Institute Genomics Platform"/>
            <consortium name="The Broad Institute Genome Sequencing Center for Infectious Disease"/>
            <person name="Earl A."/>
            <person name="Russ C."/>
            <person name="Gilmore M."/>
            <person name="Surin D."/>
            <person name="Walker B."/>
            <person name="Young S."/>
            <person name="Zeng Q."/>
            <person name="Gargeya S."/>
            <person name="Fitzgerald M."/>
            <person name="Haas B."/>
            <person name="Abouelleil A."/>
            <person name="Allen A.W."/>
            <person name="Alvarado L."/>
            <person name="Arachchi H.M."/>
            <person name="Berlin A.M."/>
            <person name="Chapman S.B."/>
            <person name="Gainer-Dewar J."/>
            <person name="Goldberg J."/>
            <person name="Griggs A."/>
            <person name="Gujja S."/>
            <person name="Hansen M."/>
            <person name="Howarth C."/>
            <person name="Imamovic A."/>
            <person name="Ireland A."/>
            <person name="Larimer J."/>
            <person name="McCowan C."/>
            <person name="Murphy C."/>
            <person name="Pearson M."/>
            <person name="Poon T.W."/>
            <person name="Priest M."/>
            <person name="Roberts A."/>
            <person name="Saif S."/>
            <person name="Shea T."/>
            <person name="Sisk P."/>
            <person name="Sykes S."/>
            <person name="Wortman J."/>
            <person name="Nusbaum C."/>
            <person name="Birren B."/>
        </authorList>
    </citation>
    <scope>NUCLEOTIDE SEQUENCE [LARGE SCALE GENOMIC DNA]</scope>
    <source>
        <strain evidence="3 4">ATCC 51263</strain>
    </source>
</reference>
<evidence type="ECO:0000256" key="1">
    <source>
        <dbReference type="SAM" id="Phobius"/>
    </source>
</evidence>
<dbReference type="Pfam" id="PF05569">
    <property type="entry name" value="Peptidase_M56"/>
    <property type="match status" value="1"/>
</dbReference>
<dbReference type="Proteomes" id="UP000014113">
    <property type="component" value="Unassembled WGS sequence"/>
</dbReference>
<organism evidence="3 4">
    <name type="scientific">Enterococcus columbae DSM 7374 = ATCC 51263</name>
    <dbReference type="NCBI Taxonomy" id="1121865"/>
    <lineage>
        <taxon>Bacteria</taxon>
        <taxon>Bacillati</taxon>
        <taxon>Bacillota</taxon>
        <taxon>Bacilli</taxon>
        <taxon>Lactobacillales</taxon>
        <taxon>Enterococcaceae</taxon>
        <taxon>Enterococcus</taxon>
    </lineage>
</organism>
<dbReference type="InterPro" id="IPR052173">
    <property type="entry name" value="Beta-lactam_resp_regulator"/>
</dbReference>
<feature type="transmembrane region" description="Helical" evidence="1">
    <location>
        <begin position="290"/>
        <end position="308"/>
    </location>
</feature>
<evidence type="ECO:0000259" key="2">
    <source>
        <dbReference type="Pfam" id="PF05569"/>
    </source>
</evidence>
<keyword evidence="1" id="KW-0812">Transmembrane</keyword>
<dbReference type="AlphaFoldDB" id="S0KLT1"/>
<dbReference type="OrthoDB" id="9770467at2"/>
<dbReference type="PANTHER" id="PTHR34978">
    <property type="entry name" value="POSSIBLE SENSOR-TRANSDUCER PROTEIN BLAR"/>
    <property type="match status" value="1"/>
</dbReference>
<proteinExistence type="predicted"/>
<dbReference type="STRING" id="1121865.OMW_01069"/>
<name>S0KLT1_9ENTE</name>
<comment type="caution">
    <text evidence="3">The sequence shown here is derived from an EMBL/GenBank/DDBJ whole genome shotgun (WGS) entry which is preliminary data.</text>
</comment>
<feature type="domain" description="Peptidase M56" evidence="2">
    <location>
        <begin position="9"/>
        <end position="252"/>
    </location>
</feature>
<dbReference type="eggNOG" id="COG4219">
    <property type="taxonomic scope" value="Bacteria"/>
</dbReference>
<dbReference type="PANTHER" id="PTHR34978:SF3">
    <property type="entry name" value="SLR0241 PROTEIN"/>
    <property type="match status" value="1"/>
</dbReference>